<evidence type="ECO:0000256" key="1">
    <source>
        <dbReference type="ARBA" id="ARBA00006754"/>
    </source>
</evidence>
<sequence>MHTVADVLKHPLLENARVVAGHSGLGRRVSWVHNAGTPDAPVWLNGGELVLTTMINLPEDMAAQKEYVQQMVDKDVAALAITTGRYIDHIPEHLCHVADEAAFPLIEIPFEARFVDIAKAVNQRITQQSMERVEEALSIQQTLTRLVLEGGSYQDLADKLAELLDHSISIETDRFEAIATRNIAEVDEARRYTQIHGRTDPRLVQALQERGYLPKIMETLRPQYLPEMADVGLGMERILAPIVVHGSIYGYVWIIADDHSISEIDMMAIEIGATIAALLMLYQESVQSAEASVKGSMLSQLIQGDQTRDTVLTGQSLRYGVDLRAPFSMLLIELHSANSGLHTRLYRAINQLVTQKSWQAVVGQFAGQVVMLTSHHDEVTALASDILAYLQGRNGELEKARIAISGTHQSAVNVQRAYQQCQDVLKIRRRLDPAQQIVEFNRLGYLHALYHAGPQSLEGNVYVPLLRRLLDEKQADLFRTLEAYLDAGGNGVSTAETLHIHRSTLNYRLTRISQICDIDLQDPLVRTDMQVALKLLRLFEVEN</sequence>
<dbReference type="InterPro" id="IPR025736">
    <property type="entry name" value="PucR_C-HTH_dom"/>
</dbReference>
<feature type="domain" description="Purine catabolism PurC-like" evidence="2">
    <location>
        <begin position="6"/>
        <end position="125"/>
    </location>
</feature>
<organism evidence="5 6">
    <name type="scientific">Phototrophicus methaneseepsis</name>
    <dbReference type="NCBI Taxonomy" id="2710758"/>
    <lineage>
        <taxon>Bacteria</taxon>
        <taxon>Bacillati</taxon>
        <taxon>Chloroflexota</taxon>
        <taxon>Candidatus Thermofontia</taxon>
        <taxon>Phototrophicales</taxon>
        <taxon>Phototrophicaceae</taxon>
        <taxon>Phototrophicus</taxon>
    </lineage>
</organism>
<dbReference type="InterPro" id="IPR051448">
    <property type="entry name" value="CdaR-like_regulators"/>
</dbReference>
<dbReference type="Pfam" id="PF17853">
    <property type="entry name" value="GGDEF_2"/>
    <property type="match status" value="1"/>
</dbReference>
<dbReference type="AlphaFoldDB" id="A0A7S8ECU7"/>
<keyword evidence="6" id="KW-1185">Reference proteome</keyword>
<gene>
    <name evidence="5" type="ORF">G4Y79_09020</name>
</gene>
<evidence type="ECO:0000313" key="6">
    <source>
        <dbReference type="Proteomes" id="UP000594468"/>
    </source>
</evidence>
<dbReference type="KEGG" id="pmet:G4Y79_09020"/>
<dbReference type="Proteomes" id="UP000594468">
    <property type="component" value="Chromosome"/>
</dbReference>
<dbReference type="Gene3D" id="3.30.450.40">
    <property type="match status" value="1"/>
</dbReference>
<proteinExistence type="inferred from homology"/>
<evidence type="ECO:0000259" key="2">
    <source>
        <dbReference type="Pfam" id="PF07905"/>
    </source>
</evidence>
<feature type="domain" description="PucR C-terminal helix-turn-helix" evidence="3">
    <location>
        <begin position="477"/>
        <end position="535"/>
    </location>
</feature>
<dbReference type="RefSeq" id="WP_195172562.1">
    <property type="nucleotide sequence ID" value="NZ_CP062983.1"/>
</dbReference>
<dbReference type="InterPro" id="IPR041522">
    <property type="entry name" value="CdaR_GGDEF"/>
</dbReference>
<dbReference type="EMBL" id="CP062983">
    <property type="protein sequence ID" value="QPC84499.1"/>
    <property type="molecule type" value="Genomic_DNA"/>
</dbReference>
<dbReference type="Pfam" id="PF07905">
    <property type="entry name" value="PucR"/>
    <property type="match status" value="1"/>
</dbReference>
<protein>
    <submittedName>
        <fullName evidence="5">PucR family transcriptional regulator ligand-binding domain-containing protein</fullName>
    </submittedName>
</protein>
<dbReference type="InterPro" id="IPR042070">
    <property type="entry name" value="PucR_C-HTH_sf"/>
</dbReference>
<reference evidence="5 6" key="1">
    <citation type="submission" date="2020-02" db="EMBL/GenBank/DDBJ databases">
        <authorList>
            <person name="Zheng R.K."/>
            <person name="Sun C.M."/>
        </authorList>
    </citation>
    <scope>NUCLEOTIDE SEQUENCE [LARGE SCALE GENOMIC DNA]</scope>
    <source>
        <strain evidence="6">rifampicinis</strain>
    </source>
</reference>
<dbReference type="Gene3D" id="1.10.10.2840">
    <property type="entry name" value="PucR C-terminal helix-turn-helix domain"/>
    <property type="match status" value="1"/>
</dbReference>
<feature type="domain" description="CdaR GGDEF-like" evidence="4">
    <location>
        <begin position="312"/>
        <end position="427"/>
    </location>
</feature>
<evidence type="ECO:0000313" key="5">
    <source>
        <dbReference type="EMBL" id="QPC84499.1"/>
    </source>
</evidence>
<evidence type="ECO:0000259" key="4">
    <source>
        <dbReference type="Pfam" id="PF17853"/>
    </source>
</evidence>
<comment type="similarity">
    <text evidence="1">Belongs to the CdaR family.</text>
</comment>
<dbReference type="PANTHER" id="PTHR33744">
    <property type="entry name" value="CARBOHYDRATE DIACID REGULATOR"/>
    <property type="match status" value="1"/>
</dbReference>
<dbReference type="InterPro" id="IPR029016">
    <property type="entry name" value="GAF-like_dom_sf"/>
</dbReference>
<name>A0A7S8ECU7_9CHLR</name>
<dbReference type="InterPro" id="IPR012914">
    <property type="entry name" value="PucR_dom"/>
</dbReference>
<dbReference type="PANTHER" id="PTHR33744:SF1">
    <property type="entry name" value="DNA-BINDING TRANSCRIPTIONAL ACTIVATOR ADER"/>
    <property type="match status" value="1"/>
</dbReference>
<accession>A0A7S8ECU7</accession>
<dbReference type="Pfam" id="PF13556">
    <property type="entry name" value="HTH_30"/>
    <property type="match status" value="1"/>
</dbReference>
<evidence type="ECO:0000259" key="3">
    <source>
        <dbReference type="Pfam" id="PF13556"/>
    </source>
</evidence>